<dbReference type="GO" id="GO:0032259">
    <property type="term" value="P:methylation"/>
    <property type="evidence" value="ECO:0007669"/>
    <property type="project" value="UniProtKB-KW"/>
</dbReference>
<dbReference type="Pfam" id="PF01035">
    <property type="entry name" value="DNA_binding_1"/>
    <property type="match status" value="1"/>
</dbReference>
<evidence type="ECO:0000256" key="1">
    <source>
        <dbReference type="ARBA" id="ARBA00001286"/>
    </source>
</evidence>
<evidence type="ECO:0000259" key="11">
    <source>
        <dbReference type="Pfam" id="PF02870"/>
    </source>
</evidence>
<dbReference type="EMBL" id="VBOY01000062">
    <property type="protein sequence ID" value="TMQ66106.1"/>
    <property type="molecule type" value="Genomic_DNA"/>
</dbReference>
<evidence type="ECO:0000313" key="13">
    <source>
        <dbReference type="Proteomes" id="UP000316609"/>
    </source>
</evidence>
<dbReference type="InterPro" id="IPR023546">
    <property type="entry name" value="MGMT"/>
</dbReference>
<dbReference type="InterPro" id="IPR001497">
    <property type="entry name" value="MethylDNA_cys_MeTrfase_AS"/>
</dbReference>
<evidence type="ECO:0000256" key="2">
    <source>
        <dbReference type="ARBA" id="ARBA00008711"/>
    </source>
</evidence>
<keyword evidence="6 9" id="KW-0227">DNA damage</keyword>
<dbReference type="CDD" id="cd06445">
    <property type="entry name" value="ATase"/>
    <property type="match status" value="1"/>
</dbReference>
<evidence type="ECO:0000313" key="12">
    <source>
        <dbReference type="EMBL" id="TMQ66106.1"/>
    </source>
</evidence>
<evidence type="ECO:0000256" key="3">
    <source>
        <dbReference type="ARBA" id="ARBA00022490"/>
    </source>
</evidence>
<dbReference type="FunFam" id="1.10.10.10:FF:000214">
    <property type="entry name" value="Methylated-DNA--protein-cysteine methyltransferase"/>
    <property type="match status" value="1"/>
</dbReference>
<evidence type="ECO:0000256" key="9">
    <source>
        <dbReference type="HAMAP-Rule" id="MF_00772"/>
    </source>
</evidence>
<dbReference type="GO" id="GO:0003908">
    <property type="term" value="F:methylated-DNA-[protein]-cysteine S-methyltransferase activity"/>
    <property type="evidence" value="ECO:0007669"/>
    <property type="project" value="UniProtKB-UniRule"/>
</dbReference>
<dbReference type="PANTHER" id="PTHR10815">
    <property type="entry name" value="METHYLATED-DNA--PROTEIN-CYSTEINE METHYLTRANSFERASE"/>
    <property type="match status" value="1"/>
</dbReference>
<dbReference type="GO" id="GO:0005737">
    <property type="term" value="C:cytoplasm"/>
    <property type="evidence" value="ECO:0007669"/>
    <property type="project" value="UniProtKB-SubCell"/>
</dbReference>
<comment type="catalytic activity">
    <reaction evidence="8 9">
        <text>a 6-O-methyl-2'-deoxyguanosine in DNA + L-cysteinyl-[protein] = S-methyl-L-cysteinyl-[protein] + a 2'-deoxyguanosine in DNA</text>
        <dbReference type="Rhea" id="RHEA:24000"/>
        <dbReference type="Rhea" id="RHEA-COMP:10131"/>
        <dbReference type="Rhea" id="RHEA-COMP:10132"/>
        <dbReference type="Rhea" id="RHEA-COMP:11367"/>
        <dbReference type="Rhea" id="RHEA-COMP:11368"/>
        <dbReference type="ChEBI" id="CHEBI:29950"/>
        <dbReference type="ChEBI" id="CHEBI:82612"/>
        <dbReference type="ChEBI" id="CHEBI:85445"/>
        <dbReference type="ChEBI" id="CHEBI:85448"/>
        <dbReference type="EC" id="2.1.1.63"/>
    </reaction>
</comment>
<dbReference type="Gene3D" id="1.10.10.10">
    <property type="entry name" value="Winged helix-like DNA-binding domain superfamily/Winged helix DNA-binding domain"/>
    <property type="match status" value="1"/>
</dbReference>
<evidence type="ECO:0000256" key="6">
    <source>
        <dbReference type="ARBA" id="ARBA00022763"/>
    </source>
</evidence>
<proteinExistence type="inferred from homology"/>
<sequence>MTSSPLGLLFLARSGRGLRFLEFMDRKSLKRMIASHAEELPDATWEPSLLELKTAVDQLELYFNGMLQDFDLPLDPQGSEFQLNVWKALRAIPYGTTRAYGQIAASIGHPKASRAVGLANHDNPLAIVIPCHRVIGADGSLTGYGGGMPRKRWLLVHEARQRERTSAPLELFAGGDKSRER</sequence>
<dbReference type="InterPro" id="IPR036388">
    <property type="entry name" value="WH-like_DNA-bd_sf"/>
</dbReference>
<dbReference type="SUPFAM" id="SSF53155">
    <property type="entry name" value="Methylated DNA-protein cysteine methyltransferase domain"/>
    <property type="match status" value="1"/>
</dbReference>
<reference evidence="12 13" key="1">
    <citation type="journal article" date="2019" name="Nat. Microbiol.">
        <title>Mediterranean grassland soil C-N compound turnover is dependent on rainfall and depth, and is mediated by genomically divergent microorganisms.</title>
        <authorList>
            <person name="Diamond S."/>
            <person name="Andeer P.F."/>
            <person name="Li Z."/>
            <person name="Crits-Christoph A."/>
            <person name="Burstein D."/>
            <person name="Anantharaman K."/>
            <person name="Lane K.R."/>
            <person name="Thomas B.C."/>
            <person name="Pan C."/>
            <person name="Northen T.R."/>
            <person name="Banfield J.F."/>
        </authorList>
    </citation>
    <scope>NUCLEOTIDE SEQUENCE [LARGE SCALE GENOMIC DNA]</scope>
    <source>
        <strain evidence="12">WS_8</strain>
    </source>
</reference>
<dbReference type="SUPFAM" id="SSF46767">
    <property type="entry name" value="Methylated DNA-protein cysteine methyltransferase, C-terminal domain"/>
    <property type="match status" value="1"/>
</dbReference>
<comment type="similarity">
    <text evidence="2 9">Belongs to the MGMT family.</text>
</comment>
<dbReference type="InterPro" id="IPR036631">
    <property type="entry name" value="MGMT_N_sf"/>
</dbReference>
<dbReference type="InterPro" id="IPR036217">
    <property type="entry name" value="MethylDNA_cys_MeTrfase_DNAb"/>
</dbReference>
<dbReference type="PANTHER" id="PTHR10815:SF5">
    <property type="entry name" value="METHYLATED-DNA--PROTEIN-CYSTEINE METHYLTRANSFERASE"/>
    <property type="match status" value="1"/>
</dbReference>
<dbReference type="Gene3D" id="3.30.160.70">
    <property type="entry name" value="Methylated DNA-protein cysteine methyltransferase domain"/>
    <property type="match status" value="1"/>
</dbReference>
<feature type="domain" description="Methylated-DNA-[protein]-cysteine S-methyltransferase DNA binding" evidence="10">
    <location>
        <begin position="80"/>
        <end position="159"/>
    </location>
</feature>
<dbReference type="PROSITE" id="PS00374">
    <property type="entry name" value="MGMT"/>
    <property type="match status" value="1"/>
</dbReference>
<keyword evidence="5 9" id="KW-0808">Transferase</keyword>
<keyword evidence="7 9" id="KW-0234">DNA repair</keyword>
<organism evidence="12 13">
    <name type="scientific">Eiseniibacteriota bacterium</name>
    <dbReference type="NCBI Taxonomy" id="2212470"/>
    <lineage>
        <taxon>Bacteria</taxon>
        <taxon>Candidatus Eiseniibacteriota</taxon>
    </lineage>
</organism>
<evidence type="ECO:0000259" key="10">
    <source>
        <dbReference type="Pfam" id="PF01035"/>
    </source>
</evidence>
<gene>
    <name evidence="12" type="ORF">E6K78_06860</name>
</gene>
<evidence type="ECO:0000256" key="7">
    <source>
        <dbReference type="ARBA" id="ARBA00023204"/>
    </source>
</evidence>
<dbReference type="NCBIfam" id="TIGR00589">
    <property type="entry name" value="ogt"/>
    <property type="match status" value="1"/>
</dbReference>
<dbReference type="AlphaFoldDB" id="A0A538TR47"/>
<feature type="active site" description="Nucleophile; methyl group acceptor" evidence="9">
    <location>
        <position position="131"/>
    </location>
</feature>
<dbReference type="GO" id="GO:0006307">
    <property type="term" value="P:DNA alkylation repair"/>
    <property type="evidence" value="ECO:0007669"/>
    <property type="project" value="UniProtKB-UniRule"/>
</dbReference>
<comment type="subcellular location">
    <subcellularLocation>
        <location evidence="9">Cytoplasm</location>
    </subcellularLocation>
</comment>
<comment type="caution">
    <text evidence="12">The sequence shown here is derived from an EMBL/GenBank/DDBJ whole genome shotgun (WGS) entry which is preliminary data.</text>
</comment>
<comment type="function">
    <text evidence="9">Involved in the cellular defense against the biological effects of O6-methylguanine (O6-MeG) and O4-methylthymine (O4-MeT) in DNA. Repairs the methylated nucleobase in DNA by stoichiometrically transferring the methyl group to a cysteine residue in the enzyme. This is a suicide reaction: the enzyme is irreversibly inactivated.</text>
</comment>
<dbReference type="InterPro" id="IPR014048">
    <property type="entry name" value="MethylDNA_cys_MeTrfase_DNA-bd"/>
</dbReference>
<evidence type="ECO:0000256" key="5">
    <source>
        <dbReference type="ARBA" id="ARBA00022679"/>
    </source>
</evidence>
<dbReference type="HAMAP" id="MF_00772">
    <property type="entry name" value="OGT"/>
    <property type="match status" value="1"/>
</dbReference>
<keyword evidence="4 9" id="KW-0489">Methyltransferase</keyword>
<comment type="miscellaneous">
    <text evidence="9">This enzyme catalyzes only one turnover and therefore is not strictly catalytic. According to one definition, an enzyme is a biocatalyst that acts repeatedly and over many reaction cycles.</text>
</comment>
<keyword evidence="3 9" id="KW-0963">Cytoplasm</keyword>
<evidence type="ECO:0000256" key="8">
    <source>
        <dbReference type="ARBA" id="ARBA00049348"/>
    </source>
</evidence>
<dbReference type="InterPro" id="IPR008332">
    <property type="entry name" value="MethylG_MeTrfase_N"/>
</dbReference>
<dbReference type="Proteomes" id="UP000316609">
    <property type="component" value="Unassembled WGS sequence"/>
</dbReference>
<comment type="catalytic activity">
    <reaction evidence="1 9">
        <text>a 4-O-methyl-thymidine in DNA + L-cysteinyl-[protein] = a thymidine in DNA + S-methyl-L-cysteinyl-[protein]</text>
        <dbReference type="Rhea" id="RHEA:53428"/>
        <dbReference type="Rhea" id="RHEA-COMP:10131"/>
        <dbReference type="Rhea" id="RHEA-COMP:10132"/>
        <dbReference type="Rhea" id="RHEA-COMP:13555"/>
        <dbReference type="Rhea" id="RHEA-COMP:13556"/>
        <dbReference type="ChEBI" id="CHEBI:29950"/>
        <dbReference type="ChEBI" id="CHEBI:82612"/>
        <dbReference type="ChEBI" id="CHEBI:137386"/>
        <dbReference type="ChEBI" id="CHEBI:137387"/>
        <dbReference type="EC" id="2.1.1.63"/>
    </reaction>
</comment>
<evidence type="ECO:0000256" key="4">
    <source>
        <dbReference type="ARBA" id="ARBA00022603"/>
    </source>
</evidence>
<protein>
    <recommendedName>
        <fullName evidence="9">Methylated-DNA--protein-cysteine methyltransferase</fullName>
        <ecNumber evidence="9">2.1.1.63</ecNumber>
    </recommendedName>
    <alternativeName>
        <fullName evidence="9">6-O-methylguanine-DNA methyltransferase</fullName>
        <shortName evidence="9">MGMT</shortName>
    </alternativeName>
    <alternativeName>
        <fullName evidence="9">O-6-methylguanine-DNA-alkyltransferase</fullName>
    </alternativeName>
</protein>
<feature type="domain" description="Methylguanine DNA methyltransferase ribonuclease-like" evidence="11">
    <location>
        <begin position="2"/>
        <end position="76"/>
    </location>
</feature>
<dbReference type="EC" id="2.1.1.63" evidence="9"/>
<name>A0A538TR47_UNCEI</name>
<accession>A0A538TR47</accession>
<dbReference type="Pfam" id="PF02870">
    <property type="entry name" value="Methyltransf_1N"/>
    <property type="match status" value="1"/>
</dbReference>